<proteinExistence type="predicted"/>
<dbReference type="EMBL" id="JACEEZ010015748">
    <property type="protein sequence ID" value="KAG0718617.1"/>
    <property type="molecule type" value="Genomic_DNA"/>
</dbReference>
<evidence type="ECO:0008006" key="3">
    <source>
        <dbReference type="Google" id="ProtNLM"/>
    </source>
</evidence>
<sequence length="182" mass="19907">MTPPALTPTNLPPGCNSSCQAPQQPSAAMLASVRCRAILTMGIHETLLNRARTSLTRISLHHRLGALLQSSHHSTVLSAQGTLAPRCLTLEKCYRSWILDDPCFPHYLHRRVIDPATGATGAAFVSGQTTKQWRLTDGASCLQAELVAIRGALHHALESHSPHVIITHRLKILYPGPQRHTR</sequence>
<accession>A0A8J4Y1W2</accession>
<evidence type="ECO:0000313" key="1">
    <source>
        <dbReference type="EMBL" id="KAG0718617.1"/>
    </source>
</evidence>
<protein>
    <recommendedName>
        <fullName evidence="3">RNase H type-1 domain-containing protein</fullName>
    </recommendedName>
</protein>
<keyword evidence="2" id="KW-1185">Reference proteome</keyword>
<dbReference type="Proteomes" id="UP000770661">
    <property type="component" value="Unassembled WGS sequence"/>
</dbReference>
<evidence type="ECO:0000313" key="2">
    <source>
        <dbReference type="Proteomes" id="UP000770661"/>
    </source>
</evidence>
<dbReference type="AlphaFoldDB" id="A0A8J4Y1W2"/>
<dbReference type="OrthoDB" id="6373941at2759"/>
<gene>
    <name evidence="1" type="ORF">GWK47_007570</name>
</gene>
<reference evidence="1" key="1">
    <citation type="submission" date="2020-07" db="EMBL/GenBank/DDBJ databases">
        <title>The High-quality genome of the commercially important snow crab, Chionoecetes opilio.</title>
        <authorList>
            <person name="Jeong J.-H."/>
            <person name="Ryu S."/>
        </authorList>
    </citation>
    <scope>NUCLEOTIDE SEQUENCE</scope>
    <source>
        <strain evidence="1">MADBK_172401_WGS</strain>
        <tissue evidence="1">Digestive gland</tissue>
    </source>
</reference>
<organism evidence="1 2">
    <name type="scientific">Chionoecetes opilio</name>
    <name type="common">Atlantic snow crab</name>
    <name type="synonym">Cancer opilio</name>
    <dbReference type="NCBI Taxonomy" id="41210"/>
    <lineage>
        <taxon>Eukaryota</taxon>
        <taxon>Metazoa</taxon>
        <taxon>Ecdysozoa</taxon>
        <taxon>Arthropoda</taxon>
        <taxon>Crustacea</taxon>
        <taxon>Multicrustacea</taxon>
        <taxon>Malacostraca</taxon>
        <taxon>Eumalacostraca</taxon>
        <taxon>Eucarida</taxon>
        <taxon>Decapoda</taxon>
        <taxon>Pleocyemata</taxon>
        <taxon>Brachyura</taxon>
        <taxon>Eubrachyura</taxon>
        <taxon>Majoidea</taxon>
        <taxon>Majidae</taxon>
        <taxon>Chionoecetes</taxon>
    </lineage>
</organism>
<comment type="caution">
    <text evidence="1">The sequence shown here is derived from an EMBL/GenBank/DDBJ whole genome shotgun (WGS) entry which is preliminary data.</text>
</comment>
<name>A0A8J4Y1W2_CHIOP</name>